<evidence type="ECO:0000313" key="2">
    <source>
        <dbReference type="EMBL" id="KAK3363104.1"/>
    </source>
</evidence>
<accession>A0AAJ0HV36</accession>
<reference evidence="2" key="2">
    <citation type="submission" date="2023-06" db="EMBL/GenBank/DDBJ databases">
        <authorList>
            <consortium name="Lawrence Berkeley National Laboratory"/>
            <person name="Haridas S."/>
            <person name="Hensen N."/>
            <person name="Bonometti L."/>
            <person name="Westerberg I."/>
            <person name="Brannstrom I.O."/>
            <person name="Guillou S."/>
            <person name="Cros-Aarteil S."/>
            <person name="Calhoun S."/>
            <person name="Kuo A."/>
            <person name="Mondo S."/>
            <person name="Pangilinan J."/>
            <person name="Riley R."/>
            <person name="Labutti K."/>
            <person name="Andreopoulos B."/>
            <person name="Lipzen A."/>
            <person name="Chen C."/>
            <person name="Yanf M."/>
            <person name="Daum C."/>
            <person name="Ng V."/>
            <person name="Clum A."/>
            <person name="Steindorff A."/>
            <person name="Ohm R."/>
            <person name="Martin F."/>
            <person name="Silar P."/>
            <person name="Natvig D."/>
            <person name="Lalanne C."/>
            <person name="Gautier V."/>
            <person name="Ament-Velasquez S.L."/>
            <person name="Kruys A."/>
            <person name="Hutchinson M.I."/>
            <person name="Powell A.J."/>
            <person name="Barry K."/>
            <person name="Miller A.N."/>
            <person name="Grigoriev I.V."/>
            <person name="Debuchy R."/>
            <person name="Gladieux P."/>
            <person name="Thoren M.H."/>
            <person name="Johannesson H."/>
        </authorList>
    </citation>
    <scope>NUCLEOTIDE SEQUENCE</scope>
    <source>
        <strain evidence="2">CBS 955.72</strain>
    </source>
</reference>
<keyword evidence="1" id="KW-1133">Transmembrane helix</keyword>
<comment type="caution">
    <text evidence="2">The sequence shown here is derived from an EMBL/GenBank/DDBJ whole genome shotgun (WGS) entry which is preliminary data.</text>
</comment>
<evidence type="ECO:0000256" key="1">
    <source>
        <dbReference type="SAM" id="Phobius"/>
    </source>
</evidence>
<sequence length="218" mass="23699">MEPCQCMLMRRGRKGAVGHGLPSQLSKGNVNIYYQTGLVFAVVFFLHVGLSVSVVCVEVVVPYAGYVRSVTNMYWMSTDYAVSSSCAGKCEGNSSPDPICGSTMAGLWQTSIVAAAWGNAAFGRRDRDRLGRSSGACAETLEREGSLTVITFLDALALLPRGEEISRSCLQSPAVACKTTNRNGIYRLGADWMQNRWIQIACLMHARDQACTKAARRL</sequence>
<dbReference type="EMBL" id="JAUIQD010000001">
    <property type="protein sequence ID" value="KAK3363104.1"/>
    <property type="molecule type" value="Genomic_DNA"/>
</dbReference>
<organism evidence="2 3">
    <name type="scientific">Lasiosphaeria hispida</name>
    <dbReference type="NCBI Taxonomy" id="260671"/>
    <lineage>
        <taxon>Eukaryota</taxon>
        <taxon>Fungi</taxon>
        <taxon>Dikarya</taxon>
        <taxon>Ascomycota</taxon>
        <taxon>Pezizomycotina</taxon>
        <taxon>Sordariomycetes</taxon>
        <taxon>Sordariomycetidae</taxon>
        <taxon>Sordariales</taxon>
        <taxon>Lasiosphaeriaceae</taxon>
        <taxon>Lasiosphaeria</taxon>
    </lineage>
</organism>
<keyword evidence="1" id="KW-0472">Membrane</keyword>
<keyword evidence="1" id="KW-0812">Transmembrane</keyword>
<proteinExistence type="predicted"/>
<gene>
    <name evidence="2" type="ORF">B0T25DRAFT_30522</name>
</gene>
<dbReference type="AlphaFoldDB" id="A0AAJ0HV36"/>
<protein>
    <submittedName>
        <fullName evidence="2">Uncharacterized protein</fullName>
    </submittedName>
</protein>
<dbReference type="Proteomes" id="UP001275084">
    <property type="component" value="Unassembled WGS sequence"/>
</dbReference>
<name>A0AAJ0HV36_9PEZI</name>
<evidence type="ECO:0000313" key="3">
    <source>
        <dbReference type="Proteomes" id="UP001275084"/>
    </source>
</evidence>
<reference evidence="2" key="1">
    <citation type="journal article" date="2023" name="Mol. Phylogenet. Evol.">
        <title>Genome-scale phylogeny and comparative genomics of the fungal order Sordariales.</title>
        <authorList>
            <person name="Hensen N."/>
            <person name="Bonometti L."/>
            <person name="Westerberg I."/>
            <person name="Brannstrom I.O."/>
            <person name="Guillou S."/>
            <person name="Cros-Aarteil S."/>
            <person name="Calhoun S."/>
            <person name="Haridas S."/>
            <person name="Kuo A."/>
            <person name="Mondo S."/>
            <person name="Pangilinan J."/>
            <person name="Riley R."/>
            <person name="LaButti K."/>
            <person name="Andreopoulos B."/>
            <person name="Lipzen A."/>
            <person name="Chen C."/>
            <person name="Yan M."/>
            <person name="Daum C."/>
            <person name="Ng V."/>
            <person name="Clum A."/>
            <person name="Steindorff A."/>
            <person name="Ohm R.A."/>
            <person name="Martin F."/>
            <person name="Silar P."/>
            <person name="Natvig D.O."/>
            <person name="Lalanne C."/>
            <person name="Gautier V."/>
            <person name="Ament-Velasquez S.L."/>
            <person name="Kruys A."/>
            <person name="Hutchinson M.I."/>
            <person name="Powell A.J."/>
            <person name="Barry K."/>
            <person name="Miller A.N."/>
            <person name="Grigoriev I.V."/>
            <person name="Debuchy R."/>
            <person name="Gladieux P."/>
            <person name="Hiltunen Thoren M."/>
            <person name="Johannesson H."/>
        </authorList>
    </citation>
    <scope>NUCLEOTIDE SEQUENCE</scope>
    <source>
        <strain evidence="2">CBS 955.72</strain>
    </source>
</reference>
<feature type="transmembrane region" description="Helical" evidence="1">
    <location>
        <begin position="38"/>
        <end position="66"/>
    </location>
</feature>
<keyword evidence="3" id="KW-1185">Reference proteome</keyword>